<dbReference type="STRING" id="97972.A0A2V1CYH4"/>
<sequence length="225" mass="23787">SSPSSPSSSLHIHRLTHATHLTTPSHPLSSYAATTLSIPGYEVLDAKFADDTELLILLRPIPSHGNNSGKGVKGKEKEEAGASCLISLPYTSTSSSALSSSISTPPTTTSSIPFSPTTPLSLLPPSPPTTTSSPQHLQRTTIPLSPQTTLNRYIKHVFEPRFSPLKIVVNGRKGRRVVVVLAGDGRHYRVLDLDFKAGEGRGGGEGGEEEEGDEGNEGDVRMGGV</sequence>
<name>A0A2V1CYH4_9PLEO</name>
<evidence type="ECO:0000256" key="1">
    <source>
        <dbReference type="SAM" id="MobiDB-lite"/>
    </source>
</evidence>
<dbReference type="EMBL" id="KZ806415">
    <property type="protein sequence ID" value="PVH90329.1"/>
    <property type="molecule type" value="Genomic_DNA"/>
</dbReference>
<protein>
    <submittedName>
        <fullName evidence="2">Uncharacterized protein</fullName>
    </submittedName>
</protein>
<feature type="region of interest" description="Disordered" evidence="1">
    <location>
        <begin position="197"/>
        <end position="225"/>
    </location>
</feature>
<feature type="compositionally biased region" description="Polar residues" evidence="1">
    <location>
        <begin position="135"/>
        <end position="144"/>
    </location>
</feature>
<evidence type="ECO:0000313" key="3">
    <source>
        <dbReference type="Proteomes" id="UP000244855"/>
    </source>
</evidence>
<reference evidence="2 3" key="1">
    <citation type="journal article" date="2018" name="Sci. Rep.">
        <title>Comparative genomics provides insights into the lifestyle and reveals functional heterogeneity of dark septate endophytic fungi.</title>
        <authorList>
            <person name="Knapp D.G."/>
            <person name="Nemeth J.B."/>
            <person name="Barry K."/>
            <person name="Hainaut M."/>
            <person name="Henrissat B."/>
            <person name="Johnson J."/>
            <person name="Kuo A."/>
            <person name="Lim J.H.P."/>
            <person name="Lipzen A."/>
            <person name="Nolan M."/>
            <person name="Ohm R.A."/>
            <person name="Tamas L."/>
            <person name="Grigoriev I.V."/>
            <person name="Spatafora J.W."/>
            <person name="Nagy L.G."/>
            <person name="Kovacs G.M."/>
        </authorList>
    </citation>
    <scope>NUCLEOTIDE SEQUENCE [LARGE SCALE GENOMIC DNA]</scope>
    <source>
        <strain evidence="2 3">DSE2036</strain>
    </source>
</reference>
<feature type="region of interest" description="Disordered" evidence="1">
    <location>
        <begin position="94"/>
        <end position="144"/>
    </location>
</feature>
<gene>
    <name evidence="2" type="ORF">DM02DRAFT_43771</name>
</gene>
<keyword evidence="3" id="KW-1185">Reference proteome</keyword>
<feature type="compositionally biased region" description="Acidic residues" evidence="1">
    <location>
        <begin position="206"/>
        <end position="217"/>
    </location>
</feature>
<organism evidence="2 3">
    <name type="scientific">Periconia macrospinosa</name>
    <dbReference type="NCBI Taxonomy" id="97972"/>
    <lineage>
        <taxon>Eukaryota</taxon>
        <taxon>Fungi</taxon>
        <taxon>Dikarya</taxon>
        <taxon>Ascomycota</taxon>
        <taxon>Pezizomycotina</taxon>
        <taxon>Dothideomycetes</taxon>
        <taxon>Pleosporomycetidae</taxon>
        <taxon>Pleosporales</taxon>
        <taxon>Massarineae</taxon>
        <taxon>Periconiaceae</taxon>
        <taxon>Periconia</taxon>
    </lineage>
</organism>
<proteinExistence type="predicted"/>
<feature type="compositionally biased region" description="Low complexity" evidence="1">
    <location>
        <begin position="94"/>
        <end position="121"/>
    </location>
</feature>
<dbReference type="AlphaFoldDB" id="A0A2V1CYH4"/>
<evidence type="ECO:0000313" key="2">
    <source>
        <dbReference type="EMBL" id="PVH90329.1"/>
    </source>
</evidence>
<feature type="non-terminal residue" evidence="2">
    <location>
        <position position="1"/>
    </location>
</feature>
<dbReference type="Proteomes" id="UP000244855">
    <property type="component" value="Unassembled WGS sequence"/>
</dbReference>
<accession>A0A2V1CYH4</accession>